<name>A0A4Y9KPT2_9BRAD</name>
<organism evidence="2 3">
    <name type="scientific">Bradyrhizobium frederickii</name>
    <dbReference type="NCBI Taxonomy" id="2560054"/>
    <lineage>
        <taxon>Bacteria</taxon>
        <taxon>Pseudomonadati</taxon>
        <taxon>Pseudomonadota</taxon>
        <taxon>Alphaproteobacteria</taxon>
        <taxon>Hyphomicrobiales</taxon>
        <taxon>Nitrobacteraceae</taxon>
        <taxon>Bradyrhizobium</taxon>
    </lineage>
</organism>
<dbReference type="InterPro" id="IPR029058">
    <property type="entry name" value="AB_hydrolase_fold"/>
</dbReference>
<reference evidence="2 3" key="1">
    <citation type="submission" date="2019-03" db="EMBL/GenBank/DDBJ databases">
        <title>Bradyrhizobium strains diversity isolated from Chamaecrista fasciculata.</title>
        <authorList>
            <person name="Urquiaga M.C.O."/>
            <person name="Hungria M."/>
            <person name="Delamuta J.R.M."/>
        </authorList>
    </citation>
    <scope>NUCLEOTIDE SEQUENCE [LARGE SCALE GENOMIC DNA]</scope>
    <source>
        <strain evidence="2 3">CNPSo 3424</strain>
    </source>
</reference>
<feature type="transmembrane region" description="Helical" evidence="1">
    <location>
        <begin position="187"/>
        <end position="206"/>
    </location>
</feature>
<keyword evidence="1" id="KW-0472">Membrane</keyword>
<evidence type="ECO:0000313" key="3">
    <source>
        <dbReference type="Proteomes" id="UP000298225"/>
    </source>
</evidence>
<dbReference type="SUPFAM" id="SSF53474">
    <property type="entry name" value="alpha/beta-Hydrolases"/>
    <property type="match status" value="1"/>
</dbReference>
<comment type="caution">
    <text evidence="2">The sequence shown here is derived from an EMBL/GenBank/DDBJ whole genome shotgun (WGS) entry which is preliminary data.</text>
</comment>
<gene>
    <name evidence="2" type="ORF">E4K66_36620</name>
</gene>
<dbReference type="AlphaFoldDB" id="A0A4Y9KPT2"/>
<dbReference type="EMBL" id="SPQU01000041">
    <property type="protein sequence ID" value="TFV30146.1"/>
    <property type="molecule type" value="Genomic_DNA"/>
</dbReference>
<dbReference type="RefSeq" id="WP_126261714.1">
    <property type="nucleotide sequence ID" value="NZ_SPQU01000041.1"/>
</dbReference>
<dbReference type="Gene3D" id="3.40.50.1820">
    <property type="entry name" value="alpha/beta hydrolase"/>
    <property type="match status" value="1"/>
</dbReference>
<accession>A0A4Y9KPT2</accession>
<evidence type="ECO:0000256" key="1">
    <source>
        <dbReference type="SAM" id="Phobius"/>
    </source>
</evidence>
<dbReference type="OrthoDB" id="5188517at2"/>
<feature type="transmembrane region" description="Helical" evidence="1">
    <location>
        <begin position="157"/>
        <end position="181"/>
    </location>
</feature>
<sequence>MTLDAALGGTMVAPSADPAWIITLVHGTWGRGFFSLDKPTKSPRWFEAGSEFRHHLSIELETLGIPAPHFEVCKWSGSNSIAARESAARQLADQLESQQRLNPGRRQLVIAHSHGGNVAVRATTHLKSTDKHILVATLATPFIEIFPRSSILSPSPVLTFVYLAANVMLGVFPFLFLTGIIKPLTQFWLVLYGPLALIAIVAHFFFNSTRQKKKRDRLGKQLVQHTSHEGLTPTQV</sequence>
<dbReference type="Proteomes" id="UP000298225">
    <property type="component" value="Unassembled WGS sequence"/>
</dbReference>
<evidence type="ECO:0000313" key="2">
    <source>
        <dbReference type="EMBL" id="TFV30146.1"/>
    </source>
</evidence>
<proteinExistence type="predicted"/>
<keyword evidence="1" id="KW-1133">Transmembrane helix</keyword>
<keyword evidence="1" id="KW-0812">Transmembrane</keyword>
<keyword evidence="3" id="KW-1185">Reference proteome</keyword>
<protein>
    <submittedName>
        <fullName evidence="2">Uncharacterized protein</fullName>
    </submittedName>
</protein>